<dbReference type="EMBL" id="CP027850">
    <property type="protein sequence ID" value="AVQ00727.1"/>
    <property type="molecule type" value="Genomic_DNA"/>
</dbReference>
<feature type="region of interest" description="Disordered" evidence="1">
    <location>
        <begin position="117"/>
        <end position="159"/>
    </location>
</feature>
<name>A0ABN5INT8_9CAUL</name>
<dbReference type="Proteomes" id="UP000240527">
    <property type="component" value="Chromosome"/>
</dbReference>
<accession>A0ABN5INT8</accession>
<reference evidence="2 3" key="1">
    <citation type="journal article" date="2015" name="Biotechnol. Bioeng.">
        <title>Genome sequence and phenotypic characterization of Caulobacter segnis.</title>
        <authorList>
            <person name="Patel S."/>
            <person name="Fletcher B."/>
            <person name="Scott D.C."/>
            <person name="Ely B."/>
        </authorList>
    </citation>
    <scope>NUCLEOTIDE SEQUENCE [LARGE SCALE GENOMIC DNA]</scope>
    <source>
        <strain evidence="2 3">TK0059</strain>
    </source>
</reference>
<gene>
    <name evidence="2" type="ORF">B7G68_01915</name>
</gene>
<feature type="compositionally biased region" description="Basic and acidic residues" evidence="1">
    <location>
        <begin position="133"/>
        <end position="144"/>
    </location>
</feature>
<evidence type="ECO:0000313" key="3">
    <source>
        <dbReference type="Proteomes" id="UP000240527"/>
    </source>
</evidence>
<sequence length="159" mass="17536">MSGAVMPSVMSRVIRAFNWRARLRRFTRSLAEGIEGTRSAGHPSGGLKCVYRFDEARRSARPLSGEPSTRGVLTRFRKKPPTGGPGRRPRSRNARAISARTCRVAYAFAARASSRYFREPAPGSAAKTPSRKKTGERFPLDHPRQPSRSPAGRPFQAIG</sequence>
<proteinExistence type="predicted"/>
<feature type="region of interest" description="Disordered" evidence="1">
    <location>
        <begin position="60"/>
        <end position="97"/>
    </location>
</feature>
<protein>
    <submittedName>
        <fullName evidence="2">Uncharacterized protein</fullName>
    </submittedName>
</protein>
<evidence type="ECO:0000256" key="1">
    <source>
        <dbReference type="SAM" id="MobiDB-lite"/>
    </source>
</evidence>
<evidence type="ECO:0000313" key="2">
    <source>
        <dbReference type="EMBL" id="AVQ00727.1"/>
    </source>
</evidence>
<organism evidence="2 3">
    <name type="scientific">Caulobacter segnis</name>
    <dbReference type="NCBI Taxonomy" id="88688"/>
    <lineage>
        <taxon>Bacteria</taxon>
        <taxon>Pseudomonadati</taxon>
        <taxon>Pseudomonadota</taxon>
        <taxon>Alphaproteobacteria</taxon>
        <taxon>Caulobacterales</taxon>
        <taxon>Caulobacteraceae</taxon>
        <taxon>Caulobacter</taxon>
    </lineage>
</organism>
<keyword evidence="3" id="KW-1185">Reference proteome</keyword>